<dbReference type="AlphaFoldDB" id="A0A3S3TG30"/>
<sequence length="197" mass="23108">MTITWKNYNSVAYSGVLTLNTDIIVYHLGDSMESYFKCLTRPERTRFIKKELIKLGHHLGYKVYANGLNEQDLKEIGVEFVNREWLFDIHWYLDADNPYTVRSLPLAVECEWNPRRTGDGKTPFSGIKYDFQKLLVTNAECRLMIFTIKNLRELQFLGNYFNEAIQGYMQLPKGSSFLFIAYDAKMLSFHYCSMAKF</sequence>
<evidence type="ECO:0000313" key="2">
    <source>
        <dbReference type="Proteomes" id="UP000282759"/>
    </source>
</evidence>
<accession>A0A3S3TG30</accession>
<evidence type="ECO:0000313" key="1">
    <source>
        <dbReference type="EMBL" id="RVU00282.1"/>
    </source>
</evidence>
<comment type="caution">
    <text evidence="1">The sequence shown here is derived from an EMBL/GenBank/DDBJ whole genome shotgun (WGS) entry which is preliminary data.</text>
</comment>
<dbReference type="Proteomes" id="UP000282759">
    <property type="component" value="Unassembled WGS sequence"/>
</dbReference>
<gene>
    <name evidence="1" type="ORF">EOD41_12420</name>
</gene>
<keyword evidence="2" id="KW-1185">Reference proteome</keyword>
<name>A0A3S3TG30_9SPHI</name>
<proteinExistence type="predicted"/>
<dbReference type="RefSeq" id="WP_127705348.1">
    <property type="nucleotide sequence ID" value="NZ_SACK01000005.1"/>
</dbReference>
<dbReference type="EMBL" id="SACK01000005">
    <property type="protein sequence ID" value="RVU00282.1"/>
    <property type="molecule type" value="Genomic_DNA"/>
</dbReference>
<dbReference type="OrthoDB" id="6161550at2"/>
<reference evidence="1 2" key="1">
    <citation type="submission" date="2019-01" db="EMBL/GenBank/DDBJ databases">
        <authorList>
            <person name="Chen W.-M."/>
        </authorList>
    </citation>
    <scope>NUCLEOTIDE SEQUENCE [LARGE SCALE GENOMIC DNA]</scope>
    <source>
        <strain evidence="1 2">YBJ-36</strain>
    </source>
</reference>
<organism evidence="1 2">
    <name type="scientific">Mucilaginibacter limnophilus</name>
    <dbReference type="NCBI Taxonomy" id="1932778"/>
    <lineage>
        <taxon>Bacteria</taxon>
        <taxon>Pseudomonadati</taxon>
        <taxon>Bacteroidota</taxon>
        <taxon>Sphingobacteriia</taxon>
        <taxon>Sphingobacteriales</taxon>
        <taxon>Sphingobacteriaceae</taxon>
        <taxon>Mucilaginibacter</taxon>
    </lineage>
</organism>
<protein>
    <submittedName>
        <fullName evidence="1">Uncharacterized protein</fullName>
    </submittedName>
</protein>